<dbReference type="Proteomes" id="UP000317093">
    <property type="component" value="Chromosome"/>
</dbReference>
<gene>
    <name evidence="2" type="ORF">Pan216_44830</name>
</gene>
<dbReference type="Pfam" id="PF13646">
    <property type="entry name" value="HEAT_2"/>
    <property type="match status" value="1"/>
</dbReference>
<feature type="region of interest" description="Disordered" evidence="1">
    <location>
        <begin position="1"/>
        <end position="24"/>
    </location>
</feature>
<evidence type="ECO:0000313" key="3">
    <source>
        <dbReference type="Proteomes" id="UP000317093"/>
    </source>
</evidence>
<dbReference type="AlphaFoldDB" id="A0A518B9F0"/>
<evidence type="ECO:0008006" key="4">
    <source>
        <dbReference type="Google" id="ProtNLM"/>
    </source>
</evidence>
<dbReference type="InterPro" id="IPR011989">
    <property type="entry name" value="ARM-like"/>
</dbReference>
<evidence type="ECO:0000256" key="1">
    <source>
        <dbReference type="SAM" id="MobiDB-lite"/>
    </source>
</evidence>
<organism evidence="2 3">
    <name type="scientific">Kolteria novifilia</name>
    <dbReference type="NCBI Taxonomy" id="2527975"/>
    <lineage>
        <taxon>Bacteria</taxon>
        <taxon>Pseudomonadati</taxon>
        <taxon>Planctomycetota</taxon>
        <taxon>Planctomycetia</taxon>
        <taxon>Kolteriales</taxon>
        <taxon>Kolteriaceae</taxon>
        <taxon>Kolteria</taxon>
    </lineage>
</organism>
<keyword evidence="3" id="KW-1185">Reference proteome</keyword>
<evidence type="ECO:0000313" key="2">
    <source>
        <dbReference type="EMBL" id="QDU63602.1"/>
    </source>
</evidence>
<reference evidence="2 3" key="1">
    <citation type="submission" date="2019-02" db="EMBL/GenBank/DDBJ databases">
        <title>Deep-cultivation of Planctomycetes and their phenomic and genomic characterization uncovers novel biology.</title>
        <authorList>
            <person name="Wiegand S."/>
            <person name="Jogler M."/>
            <person name="Boedeker C."/>
            <person name="Pinto D."/>
            <person name="Vollmers J."/>
            <person name="Rivas-Marin E."/>
            <person name="Kohn T."/>
            <person name="Peeters S.H."/>
            <person name="Heuer A."/>
            <person name="Rast P."/>
            <person name="Oberbeckmann S."/>
            <person name="Bunk B."/>
            <person name="Jeske O."/>
            <person name="Meyerdierks A."/>
            <person name="Storesund J.E."/>
            <person name="Kallscheuer N."/>
            <person name="Luecker S."/>
            <person name="Lage O.M."/>
            <person name="Pohl T."/>
            <person name="Merkel B.J."/>
            <person name="Hornburger P."/>
            <person name="Mueller R.-W."/>
            <person name="Bruemmer F."/>
            <person name="Labrenz M."/>
            <person name="Spormann A.M."/>
            <person name="Op den Camp H."/>
            <person name="Overmann J."/>
            <person name="Amann R."/>
            <person name="Jetten M.S.M."/>
            <person name="Mascher T."/>
            <person name="Medema M.H."/>
            <person name="Devos D.P."/>
            <person name="Kaster A.-K."/>
            <person name="Ovreas L."/>
            <person name="Rohde M."/>
            <person name="Galperin M.Y."/>
            <person name="Jogler C."/>
        </authorList>
    </citation>
    <scope>NUCLEOTIDE SEQUENCE [LARGE SCALE GENOMIC DNA]</scope>
    <source>
        <strain evidence="2 3">Pan216</strain>
    </source>
</reference>
<name>A0A518B9F0_9BACT</name>
<dbReference type="Gene3D" id="1.25.10.10">
    <property type="entry name" value="Leucine-rich Repeat Variant"/>
    <property type="match status" value="1"/>
</dbReference>
<sequence length="261" mass="28158">MPETKEKEAPPSQEQKLIDQLANSDPGKAYQAYHALTEKVTSAGDPGKEAERERLAKVLAGALNATKTVKERRGEKQVPRYNEKVRGELARLVSLIGGQQNVEAISKAMNEIDAREAERFALDRMTDEKSTASLIEFAKNGLGPDFRIGCINALGFRQGKEVVGALTSLTNDKNAGVRQAAFNSLANQTDPSADQAFAQAIAKAQGRDLLALQMYRVRLAGTLADAGNKEAAKKVCQAITADKRALKPQQKAAKIIASRLG</sequence>
<protein>
    <recommendedName>
        <fullName evidence="4">HEAT repeat protein</fullName>
    </recommendedName>
</protein>
<accession>A0A518B9F0</accession>
<dbReference type="SUPFAM" id="SSF48371">
    <property type="entry name" value="ARM repeat"/>
    <property type="match status" value="1"/>
</dbReference>
<dbReference type="KEGG" id="knv:Pan216_44830"/>
<dbReference type="InterPro" id="IPR016024">
    <property type="entry name" value="ARM-type_fold"/>
</dbReference>
<dbReference type="RefSeq" id="WP_145261183.1">
    <property type="nucleotide sequence ID" value="NZ_CP036279.1"/>
</dbReference>
<dbReference type="EMBL" id="CP036279">
    <property type="protein sequence ID" value="QDU63602.1"/>
    <property type="molecule type" value="Genomic_DNA"/>
</dbReference>
<proteinExistence type="predicted"/>